<dbReference type="EMBL" id="CAJOBC010023046">
    <property type="protein sequence ID" value="CAF4057716.1"/>
    <property type="molecule type" value="Genomic_DNA"/>
</dbReference>
<dbReference type="PANTHER" id="PTHR11895">
    <property type="entry name" value="TRANSAMIDASE"/>
    <property type="match status" value="1"/>
</dbReference>
<sequence>MNQVKFGNSSLAAQIGIKFQSDAEITVWSKLLVDNLAAFDGLAKLPDTYQTKLPCSNDPNYNNRKYTIPSVEEDKNNVWFVRTHIILYPELANVDSDTPELPLLNKRITLTDNICLKDVPMLNGTSFMEGCICDENATIVTRLLKAGAIIVGKANCEYMCISGGSHTNKSGYVQNPHASGYMSGGSSSGSAVLLGDPAAQVDMAIGCDQVPYTGIMSLESTVDYAGPCTKNVVDNCKLLQVSQGYDGFDPRSRSYANDYTLEKTNYLKVIRLGIKGRKIGLVREGFELPNAETDVNELVRTTAKRLIEYGAAVVEEITIPEHKLGPILLTGVAREGSMMSILHNSGPSSLNGKFHTSLLDYTKETMVAASHE</sequence>
<keyword evidence="4" id="KW-1185">Reference proteome</keyword>
<dbReference type="Proteomes" id="UP000681722">
    <property type="component" value="Unassembled WGS sequence"/>
</dbReference>
<evidence type="ECO:0000313" key="4">
    <source>
        <dbReference type="Proteomes" id="UP000663829"/>
    </source>
</evidence>
<dbReference type="PANTHER" id="PTHR11895:SF170">
    <property type="entry name" value="AMIDASE"/>
    <property type="match status" value="1"/>
</dbReference>
<gene>
    <name evidence="2" type="ORF">GPM918_LOCUS27043</name>
    <name evidence="3" type="ORF">SRO942_LOCUS27306</name>
</gene>
<dbReference type="InterPro" id="IPR000120">
    <property type="entry name" value="Amidase"/>
</dbReference>
<dbReference type="GO" id="GO:0003824">
    <property type="term" value="F:catalytic activity"/>
    <property type="evidence" value="ECO:0007669"/>
    <property type="project" value="InterPro"/>
</dbReference>
<dbReference type="Pfam" id="PF01425">
    <property type="entry name" value="Amidase"/>
    <property type="match status" value="2"/>
</dbReference>
<evidence type="ECO:0000313" key="3">
    <source>
        <dbReference type="EMBL" id="CAF4057716.1"/>
    </source>
</evidence>
<proteinExistence type="predicted"/>
<evidence type="ECO:0000259" key="1">
    <source>
        <dbReference type="Pfam" id="PF01425"/>
    </source>
</evidence>
<dbReference type="Proteomes" id="UP000663829">
    <property type="component" value="Unassembled WGS sequence"/>
</dbReference>
<feature type="domain" description="Amidase" evidence="1">
    <location>
        <begin position="98"/>
        <end position="208"/>
    </location>
</feature>
<evidence type="ECO:0000313" key="2">
    <source>
        <dbReference type="EMBL" id="CAF1270189.1"/>
    </source>
</evidence>
<comment type="caution">
    <text evidence="2">The sequence shown here is derived from an EMBL/GenBank/DDBJ whole genome shotgun (WGS) entry which is preliminary data.</text>
</comment>
<dbReference type="InterPro" id="IPR023631">
    <property type="entry name" value="Amidase_dom"/>
</dbReference>
<reference evidence="2" key="1">
    <citation type="submission" date="2021-02" db="EMBL/GenBank/DDBJ databases">
        <authorList>
            <person name="Nowell W R."/>
        </authorList>
    </citation>
    <scope>NUCLEOTIDE SEQUENCE</scope>
</reference>
<dbReference type="InterPro" id="IPR036928">
    <property type="entry name" value="AS_sf"/>
</dbReference>
<dbReference type="SUPFAM" id="SSF75304">
    <property type="entry name" value="Amidase signature (AS) enzymes"/>
    <property type="match status" value="1"/>
</dbReference>
<protein>
    <recommendedName>
        <fullName evidence="1">Amidase domain-containing protein</fullName>
    </recommendedName>
</protein>
<organism evidence="2 4">
    <name type="scientific">Didymodactylos carnosus</name>
    <dbReference type="NCBI Taxonomy" id="1234261"/>
    <lineage>
        <taxon>Eukaryota</taxon>
        <taxon>Metazoa</taxon>
        <taxon>Spiralia</taxon>
        <taxon>Gnathifera</taxon>
        <taxon>Rotifera</taxon>
        <taxon>Eurotatoria</taxon>
        <taxon>Bdelloidea</taxon>
        <taxon>Philodinida</taxon>
        <taxon>Philodinidae</taxon>
        <taxon>Didymodactylos</taxon>
    </lineage>
</organism>
<dbReference type="EMBL" id="CAJNOQ010011176">
    <property type="protein sequence ID" value="CAF1270189.1"/>
    <property type="molecule type" value="Genomic_DNA"/>
</dbReference>
<dbReference type="AlphaFoldDB" id="A0A815BBK8"/>
<accession>A0A815BBK8</accession>
<name>A0A815BBK8_9BILA</name>
<feature type="domain" description="Amidase" evidence="1">
    <location>
        <begin position="209"/>
        <end position="325"/>
    </location>
</feature>
<dbReference type="Gene3D" id="3.90.1300.10">
    <property type="entry name" value="Amidase signature (AS) domain"/>
    <property type="match status" value="1"/>
</dbReference>
<dbReference type="OrthoDB" id="421993at2759"/>